<evidence type="ECO:0000256" key="13">
    <source>
        <dbReference type="HAMAP-Rule" id="MF_01964"/>
    </source>
</evidence>
<feature type="binding site" evidence="13">
    <location>
        <begin position="384"/>
        <end position="388"/>
    </location>
    <ligand>
        <name>IMP</name>
        <dbReference type="ChEBI" id="CHEBI:58053"/>
    </ligand>
</feature>
<comment type="function">
    <text evidence="13">Catalyzes the conversion of inosine 5'-phosphate (IMP) to xanthosine 5'-phosphate (XMP), the first committed and rate-limiting step in the de novo synthesis of guanine nucleotides, and therefore plays an important role in the regulation of cell growth.</text>
</comment>
<dbReference type="InterPro" id="IPR015875">
    <property type="entry name" value="IMP_DH/GMP_Rdtase_CS"/>
</dbReference>
<name>A0A370CL19_9COXI</name>
<dbReference type="CDD" id="cd04601">
    <property type="entry name" value="CBS_pair_IMPDH"/>
    <property type="match status" value="1"/>
</dbReference>
<dbReference type="FunFam" id="3.20.20.70:FF:000003">
    <property type="entry name" value="GMP reductase"/>
    <property type="match status" value="1"/>
</dbReference>
<dbReference type="InterPro" id="IPR000644">
    <property type="entry name" value="CBS_dom"/>
</dbReference>
<keyword evidence="4 13" id="KW-0479">Metal-binding</keyword>
<feature type="active site" description="Proton acceptor" evidence="13 14">
    <location>
        <position position="400"/>
    </location>
</feature>
<dbReference type="PANTHER" id="PTHR11911:SF111">
    <property type="entry name" value="INOSINE-5'-MONOPHOSPHATE DEHYDROGENASE"/>
    <property type="match status" value="1"/>
</dbReference>
<keyword evidence="8 13" id="KW-0630">Potassium</keyword>
<evidence type="ECO:0000256" key="7">
    <source>
        <dbReference type="ARBA" id="ARBA00022755"/>
    </source>
</evidence>
<keyword evidence="7 13" id="KW-0658">Purine biosynthesis</keyword>
<dbReference type="Proteomes" id="UP000226429">
    <property type="component" value="Unassembled WGS sequence"/>
</dbReference>
<evidence type="ECO:0000256" key="15">
    <source>
        <dbReference type="PIRSR" id="PIRSR000130-3"/>
    </source>
</evidence>
<evidence type="ECO:0000259" key="20">
    <source>
        <dbReference type="PROSITE" id="PS51371"/>
    </source>
</evidence>
<dbReference type="CDD" id="cd00381">
    <property type="entry name" value="IMPDH"/>
    <property type="match status" value="1"/>
</dbReference>
<organism evidence="21 22">
    <name type="scientific">Candidatus Aquirickettsiella gammari</name>
    <dbReference type="NCBI Taxonomy" id="2016198"/>
    <lineage>
        <taxon>Bacteria</taxon>
        <taxon>Pseudomonadati</taxon>
        <taxon>Pseudomonadota</taxon>
        <taxon>Gammaproteobacteria</taxon>
        <taxon>Legionellales</taxon>
        <taxon>Coxiellaceae</taxon>
        <taxon>Candidatus Aquirickettsiella</taxon>
    </lineage>
</organism>
<feature type="binding site" description="in other chain" evidence="13 16">
    <location>
        <position position="304"/>
    </location>
    <ligand>
        <name>K(+)</name>
        <dbReference type="ChEBI" id="CHEBI:29103"/>
        <note>ligand shared between two tetrameric partners</note>
    </ligand>
</feature>
<dbReference type="UniPathway" id="UPA00601">
    <property type="reaction ID" value="UER00295"/>
</dbReference>
<comment type="pathway">
    <text evidence="13 19">Purine metabolism; XMP biosynthesis via de novo pathway; XMP from IMP: step 1/1.</text>
</comment>
<keyword evidence="5" id="KW-0677">Repeat</keyword>
<sequence>MKMILEGLTFDDVLLLPNHSMVLPKDVSLETQLSSTINLKIPLISAAMDTVTEAKLAIALAQEGGLGIIHKNMSIEAQTQQIKKVKNFESGMVRNPITVSPKTTLRELLKLMVTYSISGIPVVEKEGQLVGIITHRDIRFEKNLDQPASQIMTPKERLVTAREQASPEEIIDLLHRHRLEKVLIVDEQFRCCGLMTAKDLQKTKEKPFANKDQRGQLCVGAAIGIGISAKERATALIEADVDIICLDTAHGHSQSVLDMVRWLKTKYPHVSLIAGNIATADAAQALVAAGADVIKVGVGPGSICTTRIVTGVGVPQITAIMAVATALKGKPVTIIADGGIRYSGDLCKALAAGAHAVMIGGLFAGTEEAPGEIELYQNQPYKAYRGMGSLGAMQQGSSDRYFQDTLESNKLVPEGIEGRIPYKGPLQTVIHHLLGGVRAGMGYTGSSDLAELRKKAQFIKITAAGIRESHVHNVAITKEAPNYYYRED</sequence>
<dbReference type="AlphaFoldDB" id="A0A370CL19"/>
<dbReference type="GO" id="GO:0006183">
    <property type="term" value="P:GTP biosynthetic process"/>
    <property type="evidence" value="ECO:0007669"/>
    <property type="project" value="TreeGrafter"/>
</dbReference>
<comment type="activity regulation">
    <text evidence="13">Mycophenolic acid (MPA) is a non-competitive inhibitor that prevents formation of the closed enzyme conformation by binding to the same site as the amobile flap. In contrast, mizoribine monophosphate (MZP) is a competitive inhibitor that induces the closed conformation. MPA is a potent inhibitor of mammalian IMPDHs but a poor inhibitor of the bacterial enzymes. MZP is a more potent inhibitor of bacterial IMPDH.</text>
</comment>
<feature type="binding site" evidence="13">
    <location>
        <begin position="337"/>
        <end position="339"/>
    </location>
    <ligand>
        <name>IMP</name>
        <dbReference type="ChEBI" id="CHEBI:58053"/>
    </ligand>
</feature>
<evidence type="ECO:0000256" key="8">
    <source>
        <dbReference type="ARBA" id="ARBA00022958"/>
    </source>
</evidence>
<comment type="catalytic activity">
    <reaction evidence="12 13 19">
        <text>IMP + NAD(+) + H2O = XMP + NADH + H(+)</text>
        <dbReference type="Rhea" id="RHEA:11708"/>
        <dbReference type="ChEBI" id="CHEBI:15377"/>
        <dbReference type="ChEBI" id="CHEBI:15378"/>
        <dbReference type="ChEBI" id="CHEBI:57464"/>
        <dbReference type="ChEBI" id="CHEBI:57540"/>
        <dbReference type="ChEBI" id="CHEBI:57945"/>
        <dbReference type="ChEBI" id="CHEBI:58053"/>
        <dbReference type="EC" id="1.1.1.205"/>
    </reaction>
</comment>
<accession>A0A370CL19</accession>
<evidence type="ECO:0000256" key="12">
    <source>
        <dbReference type="ARBA" id="ARBA00048028"/>
    </source>
</evidence>
<feature type="domain" description="CBS" evidence="20">
    <location>
        <begin position="92"/>
        <end position="149"/>
    </location>
</feature>
<dbReference type="PROSITE" id="PS00487">
    <property type="entry name" value="IMP_DH_GMP_RED"/>
    <property type="match status" value="1"/>
</dbReference>
<keyword evidence="22" id="KW-1185">Reference proteome</keyword>
<feature type="binding site" evidence="13">
    <location>
        <position position="247"/>
    </location>
    <ligand>
        <name>NAD(+)</name>
        <dbReference type="ChEBI" id="CHEBI:57540"/>
    </ligand>
</feature>
<dbReference type="SUPFAM" id="SSF54631">
    <property type="entry name" value="CBS-domain pair"/>
    <property type="match status" value="1"/>
</dbReference>
<comment type="caution">
    <text evidence="21">The sequence shown here is derived from an EMBL/GenBank/DDBJ whole genome shotgun (WGS) entry which is preliminary data.</text>
</comment>
<dbReference type="EMBL" id="NMOS02000001">
    <property type="protein sequence ID" value="RDH41090.1"/>
    <property type="molecule type" value="Genomic_DNA"/>
</dbReference>
<evidence type="ECO:0000256" key="18">
    <source>
        <dbReference type="RuleBase" id="RU003927"/>
    </source>
</evidence>
<evidence type="ECO:0000256" key="16">
    <source>
        <dbReference type="PIRSR" id="PIRSR000130-4"/>
    </source>
</evidence>
<dbReference type="GO" id="GO:0046872">
    <property type="term" value="F:metal ion binding"/>
    <property type="evidence" value="ECO:0007669"/>
    <property type="project" value="UniProtKB-UniRule"/>
</dbReference>
<dbReference type="Gene3D" id="3.20.20.70">
    <property type="entry name" value="Aldolase class I"/>
    <property type="match status" value="1"/>
</dbReference>
<keyword evidence="9 13" id="KW-0560">Oxidoreductase</keyword>
<reference evidence="21 22" key="1">
    <citation type="journal article" date="2017" name="Int. J. Syst. Evol. Microbiol.">
        <title>Aquarickettsiella crustaci n. gen. n. sp. (Gammaproteobacteria: Legionellales: Coxiellaceae); a bacterial pathogen of the freshwater crustacean: Gammarus fossarum (Malacostraca: Amphipoda).</title>
        <authorList>
            <person name="Bojko J."/>
            <person name="Dunn A.M."/>
            <person name="Stebbing P.D."/>
            <person name="Van Aerle R."/>
            <person name="Bacela-Spychalska K."/>
            <person name="Bean T.P."/>
            <person name="Stentiford G.D."/>
        </authorList>
    </citation>
    <scope>NUCLEOTIDE SEQUENCE [LARGE SCALE GENOMIC DNA]</scope>
    <source>
        <strain evidence="21">RA15029</strain>
    </source>
</reference>
<evidence type="ECO:0000256" key="19">
    <source>
        <dbReference type="RuleBase" id="RU003928"/>
    </source>
</evidence>
<keyword evidence="11 17" id="KW-0129">CBS domain</keyword>
<dbReference type="InterPro" id="IPR046342">
    <property type="entry name" value="CBS_dom_sf"/>
</dbReference>
<feature type="domain" description="CBS" evidence="20">
    <location>
        <begin position="152"/>
        <end position="213"/>
    </location>
</feature>
<feature type="binding site" description="in other chain" evidence="13 16">
    <location>
        <position position="301"/>
    </location>
    <ligand>
        <name>K(+)</name>
        <dbReference type="ChEBI" id="CHEBI:29103"/>
        <note>ligand shared between two tetrameric partners</note>
    </ligand>
</feature>
<dbReference type="NCBIfam" id="TIGR01302">
    <property type="entry name" value="IMP_dehydrog"/>
    <property type="match status" value="1"/>
</dbReference>
<evidence type="ECO:0000256" key="6">
    <source>
        <dbReference type="ARBA" id="ARBA00022749"/>
    </source>
</evidence>
<evidence type="ECO:0000256" key="9">
    <source>
        <dbReference type="ARBA" id="ARBA00023002"/>
    </source>
</evidence>
<evidence type="ECO:0000256" key="1">
    <source>
        <dbReference type="ARBA" id="ARBA00001958"/>
    </source>
</evidence>
<evidence type="ECO:0000256" key="10">
    <source>
        <dbReference type="ARBA" id="ARBA00023027"/>
    </source>
</evidence>
<comment type="caution">
    <text evidence="13">Lacks conserved residue(s) required for the propagation of feature annotation.</text>
</comment>
<dbReference type="EC" id="1.1.1.205" evidence="13 19"/>
<feature type="binding site" evidence="13">
    <location>
        <position position="469"/>
    </location>
    <ligand>
        <name>K(+)</name>
        <dbReference type="ChEBI" id="CHEBI:29103"/>
        <note>ligand shared between two tetrameric partners</note>
    </ligand>
</feature>
<dbReference type="PIRSF" id="PIRSF000130">
    <property type="entry name" value="IMPDH"/>
    <property type="match status" value="1"/>
</dbReference>
<evidence type="ECO:0000256" key="11">
    <source>
        <dbReference type="ARBA" id="ARBA00023122"/>
    </source>
</evidence>
<dbReference type="SMART" id="SM01240">
    <property type="entry name" value="IMPDH"/>
    <property type="match status" value="1"/>
</dbReference>
<comment type="similarity">
    <text evidence="2 13 18">Belongs to the IMPDH/GMPR family.</text>
</comment>
<feature type="active site" description="Thioimidate intermediate" evidence="13 14">
    <location>
        <position position="304"/>
    </location>
</feature>
<dbReference type="InterPro" id="IPR001093">
    <property type="entry name" value="IMP_DH_GMPRt"/>
</dbReference>
<protein>
    <recommendedName>
        <fullName evidence="13 19">Inosine-5'-monophosphate dehydrogenase</fullName>
        <shortName evidence="13">IMP dehydrogenase</shortName>
        <shortName evidence="13">IMPD</shortName>
        <shortName evidence="13">IMPDH</shortName>
        <ecNumber evidence="13 19">1.1.1.205</ecNumber>
    </recommendedName>
</protein>
<evidence type="ECO:0000256" key="17">
    <source>
        <dbReference type="PROSITE-ProRule" id="PRU00703"/>
    </source>
</evidence>
<feature type="binding site" evidence="13 15">
    <location>
        <begin position="297"/>
        <end position="299"/>
    </location>
    <ligand>
        <name>NAD(+)</name>
        <dbReference type="ChEBI" id="CHEBI:57540"/>
    </ligand>
</feature>
<feature type="binding site" evidence="13">
    <location>
        <begin position="360"/>
        <end position="361"/>
    </location>
    <ligand>
        <name>IMP</name>
        <dbReference type="ChEBI" id="CHEBI:58053"/>
    </ligand>
</feature>
<keyword evidence="6 13" id="KW-0332">GMP biosynthesis</keyword>
<dbReference type="PANTHER" id="PTHR11911">
    <property type="entry name" value="INOSINE-5-MONOPHOSPHATE DEHYDROGENASE RELATED"/>
    <property type="match status" value="1"/>
</dbReference>
<dbReference type="InterPro" id="IPR005990">
    <property type="entry name" value="IMP_DH"/>
</dbReference>
<comment type="subunit">
    <text evidence="3 13">Homotetramer.</text>
</comment>
<evidence type="ECO:0000256" key="14">
    <source>
        <dbReference type="PIRSR" id="PIRSR000130-1"/>
    </source>
</evidence>
<feature type="binding site" evidence="13">
    <location>
        <position position="468"/>
    </location>
    <ligand>
        <name>K(+)</name>
        <dbReference type="ChEBI" id="CHEBI:29103"/>
        <note>ligand shared between two tetrameric partners</note>
    </ligand>
</feature>
<evidence type="ECO:0000313" key="21">
    <source>
        <dbReference type="EMBL" id="RDH41090.1"/>
    </source>
</evidence>
<evidence type="ECO:0000256" key="2">
    <source>
        <dbReference type="ARBA" id="ARBA00005502"/>
    </source>
</evidence>
<feature type="binding site" description="in other chain" evidence="13 16">
    <location>
        <position position="299"/>
    </location>
    <ligand>
        <name>K(+)</name>
        <dbReference type="ChEBI" id="CHEBI:29103"/>
        <note>ligand shared between two tetrameric partners</note>
    </ligand>
</feature>
<proteinExistence type="inferred from homology"/>
<dbReference type="HAMAP" id="MF_01964">
    <property type="entry name" value="IMPDH"/>
    <property type="match status" value="1"/>
</dbReference>
<gene>
    <name evidence="13" type="primary">guaB</name>
    <name evidence="21" type="ORF">CFE62_000265</name>
</gene>
<dbReference type="GO" id="GO:0000166">
    <property type="term" value="F:nucleotide binding"/>
    <property type="evidence" value="ECO:0007669"/>
    <property type="project" value="UniProtKB-UniRule"/>
</dbReference>
<feature type="binding site" evidence="13">
    <location>
        <position position="414"/>
    </location>
    <ligand>
        <name>IMP</name>
        <dbReference type="ChEBI" id="CHEBI:58053"/>
    </ligand>
</feature>
<evidence type="ECO:0000256" key="5">
    <source>
        <dbReference type="ARBA" id="ARBA00022737"/>
    </source>
</evidence>
<evidence type="ECO:0000256" key="4">
    <source>
        <dbReference type="ARBA" id="ARBA00022723"/>
    </source>
</evidence>
<dbReference type="SMART" id="SM00116">
    <property type="entry name" value="CBS"/>
    <property type="match status" value="2"/>
</dbReference>
<reference evidence="21 22" key="2">
    <citation type="journal article" date="2018" name="J. Invertebr. Pathol.">
        <title>'Candidatus Aquirickettsiella gammari' (Gammaproteobacteria: Legionellales: Coxiellaceae): A bacterial pathogen of the freshwater crustacean Gammarus fossarum (Malacostraca: Amphipoda).</title>
        <authorList>
            <person name="Bojko J."/>
            <person name="Dunn A.M."/>
            <person name="Stebbing P.D."/>
            <person name="van Aerle R."/>
            <person name="Bacela-Spychalska K."/>
            <person name="Bean T.P."/>
            <person name="Urrutia A."/>
            <person name="Stentiford G.D."/>
        </authorList>
    </citation>
    <scope>NUCLEOTIDE SEQUENCE [LARGE SCALE GENOMIC DNA]</scope>
    <source>
        <strain evidence="21">RA15029</strain>
    </source>
</reference>
<comment type="cofactor">
    <cofactor evidence="1 13">
        <name>K(+)</name>
        <dbReference type="ChEBI" id="CHEBI:29103"/>
    </cofactor>
</comment>
<feature type="binding site" evidence="13">
    <location>
        <position position="302"/>
    </location>
    <ligand>
        <name>IMP</name>
        <dbReference type="ChEBI" id="CHEBI:58053"/>
    </ligand>
</feature>
<dbReference type="Pfam" id="PF00571">
    <property type="entry name" value="CBS"/>
    <property type="match status" value="2"/>
</dbReference>
<keyword evidence="10 13" id="KW-0520">NAD</keyword>
<evidence type="ECO:0000313" key="22">
    <source>
        <dbReference type="Proteomes" id="UP000226429"/>
    </source>
</evidence>
<dbReference type="GO" id="GO:0003938">
    <property type="term" value="F:IMP dehydrogenase activity"/>
    <property type="evidence" value="ECO:0007669"/>
    <property type="project" value="UniProtKB-UniRule"/>
</dbReference>
<evidence type="ECO:0000256" key="3">
    <source>
        <dbReference type="ARBA" id="ARBA00011881"/>
    </source>
</evidence>
<feature type="binding site" evidence="13">
    <location>
        <position position="470"/>
    </location>
    <ligand>
        <name>K(+)</name>
        <dbReference type="ChEBI" id="CHEBI:29103"/>
        <note>ligand shared between two tetrameric partners</note>
    </ligand>
</feature>
<feature type="binding site" evidence="15">
    <location>
        <begin position="247"/>
        <end position="249"/>
    </location>
    <ligand>
        <name>NAD(+)</name>
        <dbReference type="ChEBI" id="CHEBI:57540"/>
    </ligand>
</feature>
<dbReference type="PROSITE" id="PS51371">
    <property type="entry name" value="CBS"/>
    <property type="match status" value="2"/>
</dbReference>
<dbReference type="InterPro" id="IPR013785">
    <property type="entry name" value="Aldolase_TIM"/>
</dbReference>
<dbReference type="Pfam" id="PF00478">
    <property type="entry name" value="IMPDH"/>
    <property type="match status" value="1"/>
</dbReference>
<dbReference type="GO" id="GO:0006177">
    <property type="term" value="P:GMP biosynthetic process"/>
    <property type="evidence" value="ECO:0007669"/>
    <property type="project" value="UniProtKB-UniRule"/>
</dbReference>
<dbReference type="SUPFAM" id="SSF51412">
    <property type="entry name" value="Inosine monophosphate dehydrogenase (IMPDH)"/>
    <property type="match status" value="1"/>
</dbReference>